<feature type="compositionally biased region" description="Pro residues" evidence="1">
    <location>
        <begin position="312"/>
        <end position="325"/>
    </location>
</feature>
<proteinExistence type="predicted"/>
<feature type="compositionally biased region" description="Polar residues" evidence="1">
    <location>
        <begin position="683"/>
        <end position="697"/>
    </location>
</feature>
<sequence length="1438" mass="152412">MPDPDIVMAEQTAHDVVNEAKSMGDSVPIDTPATTSEIPTAGNGTVAANTADDTEQADTTAEAVMGESHSDNARASQSASPAANQVNGAESSLLSPEDRLARQSAVDLSGGSDTDTSRGDDLGKGNGSGHVRSGSIKKPTAFKAVSVTKNFLAKSAAAPAVSKPGEKGATTSDRYSFIISTNWRRNTGAPTANSNASTPPPTAKPRLVAKSASALGGGSSRLASSKLNGAGNGPDANKVWNKNRPVPPPPPKQFTDEELKQQYGIHMATRLQADEAGKDKWADIDDDEDDWAPETVEWMDGTKSSVVTGENQPPPFPTDELPTPPASDDVAKSPQPAPKSTSKPDNQTTKTILKPGGQSNASQPKPSGGLVLKGAPEKPSLVAKPSAPAAVKSPWAALPPVERVSPIAPPVQASMSSRFSQRDSHSFDVLSLAPSPAKEIAADDFNRTWRDERGNKELFNSQSGRYEPVNEMRRGSVRHEGHSLRQPAVLQRPSQQQGHGGPAEPSAAFQTSRSGGAMDGAWSRRRGSSNVSGGSGAQARRMSISHSQDGDGQMHSRRDSQALGSADAATSIGTGRPVVSSIRGPHPDGSASPSHQRPWPRPSPALSQATPDIGPIQSPATGDTNPAAQAAQILAEESNIQQRMMREKIELARAAKQRRIEEEEREEAAKAERLRLKLAQLEDQSPQSKEVQPSTPAAGSRDMASKSTLNVSPPKPPVPTAEGETVQYGMIKVHQAHAVKKTMSTDPSAYGAKKSPDVSQTSASAPATTSVKSPDMRFQHGQNQEQRKLVQLPRDGAAEPGRGADVKERYEASTSLERDASAAWKSSAPAENNNYPWSNNSMSTHSAPSNVWGPPSRDTTALGNGTFDATLKSHHNKHLHNSPTNNPSADPTTTFVHRPGPIAPPAPSLLQQTPNSSSLNSGLDHPLSYTTLQTQNSQNNLHSHLASSQASHNHPSQPLSQTLQMAQTRISTMSPTAMAQNVGSRAVAKPHHKYNTAQWNSVAMNLAKDESMENAARRRARLDEEQAAEFSRKMFGDKAPTKKTLARPVYDAEFTIVENGKKGATTQMKVAGGKVIDGKVVTETNVANLPDPAPKPQESDAKANIEDFKVGSEGPLKSSRYFPRETGLAVSSPEPTGSKPGVATLTHDLAVSAPPDVQACPIFDMNATIEGPKVKLPAPKAVVKLPSSATEINAAATPVRLGIQPIVNNEAWQQRFNYLLHPTAAAHNAQPVMVSSKSPLEGHPQPATVNLPATSVVIENIAWVTSKPTEENLFIDELVFGSTPLIFVPKTNPANAVAPGFPVRQSASAIKHYFPLYIVAETMDTNSALELFALPDANGGVHLQVRLPGQNDATKVAAPALAGTNANSAASPPRFGSNHAYGVPTASRGNFGRNRNANGQRTQHHGGRGNSDHAPWFASQPMRKQWDADKIVAGNWIN</sequence>
<feature type="compositionally biased region" description="Polar residues" evidence="1">
    <location>
        <begin position="928"/>
        <end position="939"/>
    </location>
</feature>
<protein>
    <submittedName>
        <fullName evidence="2">Uncharacterized protein</fullName>
    </submittedName>
</protein>
<feature type="region of interest" description="Disordered" evidence="1">
    <location>
        <begin position="654"/>
        <end position="959"/>
    </location>
</feature>
<organism evidence="2 3">
    <name type="scientific">Aulographum hederae CBS 113979</name>
    <dbReference type="NCBI Taxonomy" id="1176131"/>
    <lineage>
        <taxon>Eukaryota</taxon>
        <taxon>Fungi</taxon>
        <taxon>Dikarya</taxon>
        <taxon>Ascomycota</taxon>
        <taxon>Pezizomycotina</taxon>
        <taxon>Dothideomycetes</taxon>
        <taxon>Pleosporomycetidae</taxon>
        <taxon>Aulographales</taxon>
        <taxon>Aulographaceae</taxon>
    </lineage>
</organism>
<feature type="compositionally biased region" description="Low complexity" evidence="1">
    <location>
        <begin position="1388"/>
        <end position="1401"/>
    </location>
</feature>
<feature type="compositionally biased region" description="Basic and acidic residues" evidence="1">
    <location>
        <begin position="802"/>
        <end position="820"/>
    </location>
</feature>
<evidence type="ECO:0000313" key="2">
    <source>
        <dbReference type="EMBL" id="KAF1990836.1"/>
    </source>
</evidence>
<feature type="compositionally biased region" description="Low complexity" evidence="1">
    <location>
        <begin position="378"/>
        <end position="390"/>
    </location>
</feature>
<feature type="compositionally biased region" description="Low complexity" evidence="1">
    <location>
        <begin position="40"/>
        <end position="63"/>
    </location>
</feature>
<feature type="compositionally biased region" description="Basic and acidic residues" evidence="1">
    <location>
        <begin position="654"/>
        <end position="675"/>
    </location>
</feature>
<feature type="compositionally biased region" description="Basic and acidic residues" evidence="1">
    <location>
        <begin position="272"/>
        <end position="283"/>
    </location>
</feature>
<feature type="compositionally biased region" description="Polar residues" evidence="1">
    <location>
        <begin position="338"/>
        <end position="365"/>
    </location>
</feature>
<dbReference type="EMBL" id="ML977141">
    <property type="protein sequence ID" value="KAF1990836.1"/>
    <property type="molecule type" value="Genomic_DNA"/>
</dbReference>
<feature type="compositionally biased region" description="Polar residues" evidence="1">
    <location>
        <begin position="73"/>
        <end position="94"/>
    </location>
</feature>
<feature type="compositionally biased region" description="Low complexity" evidence="1">
    <location>
        <begin position="209"/>
        <end position="227"/>
    </location>
</feature>
<dbReference type="Proteomes" id="UP000800041">
    <property type="component" value="Unassembled WGS sequence"/>
</dbReference>
<keyword evidence="3" id="KW-1185">Reference proteome</keyword>
<feature type="compositionally biased region" description="Polar residues" evidence="1">
    <location>
        <begin position="169"/>
        <end position="197"/>
    </location>
</feature>
<name>A0A6G1HC83_9PEZI</name>
<reference evidence="2" key="1">
    <citation type="journal article" date="2020" name="Stud. Mycol.">
        <title>101 Dothideomycetes genomes: a test case for predicting lifestyles and emergence of pathogens.</title>
        <authorList>
            <person name="Haridas S."/>
            <person name="Albert R."/>
            <person name="Binder M."/>
            <person name="Bloem J."/>
            <person name="Labutti K."/>
            <person name="Salamov A."/>
            <person name="Andreopoulos B."/>
            <person name="Baker S."/>
            <person name="Barry K."/>
            <person name="Bills G."/>
            <person name="Bluhm B."/>
            <person name="Cannon C."/>
            <person name="Castanera R."/>
            <person name="Culley D."/>
            <person name="Daum C."/>
            <person name="Ezra D."/>
            <person name="Gonzalez J."/>
            <person name="Henrissat B."/>
            <person name="Kuo A."/>
            <person name="Liang C."/>
            <person name="Lipzen A."/>
            <person name="Lutzoni F."/>
            <person name="Magnuson J."/>
            <person name="Mondo S."/>
            <person name="Nolan M."/>
            <person name="Ohm R."/>
            <person name="Pangilinan J."/>
            <person name="Park H.-J."/>
            <person name="Ramirez L."/>
            <person name="Alfaro M."/>
            <person name="Sun H."/>
            <person name="Tritt A."/>
            <person name="Yoshinaga Y."/>
            <person name="Zwiers L.-H."/>
            <person name="Turgeon B."/>
            <person name="Goodwin S."/>
            <person name="Spatafora J."/>
            <person name="Crous P."/>
            <person name="Grigoriev I."/>
        </authorList>
    </citation>
    <scope>NUCLEOTIDE SEQUENCE</scope>
    <source>
        <strain evidence="2">CBS 113979</strain>
    </source>
</reference>
<feature type="compositionally biased region" description="Polar residues" evidence="1">
    <location>
        <begin position="302"/>
        <end position="311"/>
    </location>
</feature>
<feature type="compositionally biased region" description="Polar residues" evidence="1">
    <location>
        <begin position="829"/>
        <end position="849"/>
    </location>
</feature>
<accession>A0A6G1HC83</accession>
<feature type="compositionally biased region" description="Low complexity" evidence="1">
    <location>
        <begin position="761"/>
        <end position="770"/>
    </location>
</feature>
<feature type="region of interest" description="Disordered" evidence="1">
    <location>
        <begin position="1364"/>
        <end position="1422"/>
    </location>
</feature>
<feature type="region of interest" description="Disordered" evidence="1">
    <location>
        <begin position="153"/>
        <end position="390"/>
    </location>
</feature>
<dbReference type="OrthoDB" id="5416983at2759"/>
<feature type="region of interest" description="Disordered" evidence="1">
    <location>
        <begin position="443"/>
        <end position="629"/>
    </location>
</feature>
<feature type="compositionally biased region" description="Basic and acidic residues" evidence="1">
    <location>
        <begin position="468"/>
        <end position="483"/>
    </location>
</feature>
<feature type="region of interest" description="Disordered" evidence="1">
    <location>
        <begin position="22"/>
        <end position="140"/>
    </location>
</feature>
<feature type="compositionally biased region" description="Polar residues" evidence="1">
    <location>
        <begin position="909"/>
        <end position="921"/>
    </location>
</feature>
<gene>
    <name evidence="2" type="ORF">K402DRAFT_400990</name>
</gene>
<evidence type="ECO:0000313" key="3">
    <source>
        <dbReference type="Proteomes" id="UP000800041"/>
    </source>
</evidence>
<feature type="compositionally biased region" description="Low complexity" evidence="1">
    <location>
        <begin position="153"/>
        <end position="163"/>
    </location>
</feature>
<feature type="compositionally biased region" description="Polar residues" evidence="1">
    <location>
        <begin position="881"/>
        <end position="895"/>
    </location>
</feature>
<feature type="compositionally biased region" description="Basic and acidic residues" evidence="1">
    <location>
        <begin position="443"/>
        <end position="456"/>
    </location>
</feature>
<feature type="compositionally biased region" description="Polar residues" evidence="1">
    <location>
        <begin position="618"/>
        <end position="627"/>
    </location>
</feature>
<feature type="compositionally biased region" description="Basic and acidic residues" evidence="1">
    <location>
        <begin position="548"/>
        <end position="560"/>
    </location>
</feature>
<feature type="compositionally biased region" description="Low complexity" evidence="1">
    <location>
        <begin position="940"/>
        <end position="954"/>
    </location>
</feature>
<evidence type="ECO:0000256" key="1">
    <source>
        <dbReference type="SAM" id="MobiDB-lite"/>
    </source>
</evidence>